<evidence type="ECO:0000313" key="1">
    <source>
        <dbReference type="Proteomes" id="UP000694865"/>
    </source>
</evidence>
<dbReference type="InterPro" id="IPR051077">
    <property type="entry name" value="Ca-dependent_lectin"/>
</dbReference>
<dbReference type="PANTHER" id="PTHR24024">
    <property type="entry name" value="PULMONARY SURFACTANT-ASSOCIATED PROTEIN A"/>
    <property type="match status" value="1"/>
</dbReference>
<sequence length="270" mass="30347">MSWVVVKMQQQQEVNARLLLRVAELEAIVFELSDIISDSGNNRNNEYLQNNENSKMINRNISFNSSIYNDESLAMKSQSSIYEQRTSSVDAPGTLYIRWGRTTCPSTAELVYEGVIGGEDFDIDGGGSNFQCLPLDPIWDNPMGGTDTYRGRMYGTEYSTHTFVPFSDLHHHDAVCAVCLVKSRSRLLMIPARNVCPSEWTREYYGYLMTSRHTHLRTEFICVDRNAESRYGSSANVNGVLIYAVEGVCGSLPCDPYIEGHELTCAVCTI</sequence>
<keyword evidence="1" id="KW-1185">Reference proteome</keyword>
<dbReference type="GeneID" id="100371076"/>
<evidence type="ECO:0000313" key="2">
    <source>
        <dbReference type="RefSeq" id="XP_006823652.1"/>
    </source>
</evidence>
<dbReference type="PANTHER" id="PTHR24024:SF18">
    <property type="entry name" value="SHORT-CHAIN COLLAGEN C4-LIKE"/>
    <property type="match status" value="1"/>
</dbReference>
<organism evidence="1 2">
    <name type="scientific">Saccoglossus kowalevskii</name>
    <name type="common">Acorn worm</name>
    <dbReference type="NCBI Taxonomy" id="10224"/>
    <lineage>
        <taxon>Eukaryota</taxon>
        <taxon>Metazoa</taxon>
        <taxon>Hemichordata</taxon>
        <taxon>Enteropneusta</taxon>
        <taxon>Harrimaniidae</taxon>
        <taxon>Saccoglossus</taxon>
    </lineage>
</organism>
<reference evidence="2" key="1">
    <citation type="submission" date="2025-08" db="UniProtKB">
        <authorList>
            <consortium name="RefSeq"/>
        </authorList>
    </citation>
    <scope>IDENTIFICATION</scope>
    <source>
        <tissue evidence="2">Testes</tissue>
    </source>
</reference>
<gene>
    <name evidence="2" type="primary">LOC100371076</name>
</gene>
<name>A0ABM0MUG1_SACKO</name>
<proteinExistence type="predicted"/>
<protein>
    <submittedName>
        <fullName evidence="2">Uncharacterized protein LOC100371076</fullName>
    </submittedName>
</protein>
<dbReference type="Proteomes" id="UP000694865">
    <property type="component" value="Unplaced"/>
</dbReference>
<accession>A0ABM0MUG1</accession>
<dbReference type="RefSeq" id="XP_006823652.1">
    <property type="nucleotide sequence ID" value="XM_006823589.1"/>
</dbReference>